<evidence type="ECO:0000313" key="2">
    <source>
        <dbReference type="Proteomes" id="UP001158576"/>
    </source>
</evidence>
<evidence type="ECO:0000313" key="1">
    <source>
        <dbReference type="EMBL" id="CAG5104955.1"/>
    </source>
</evidence>
<dbReference type="Proteomes" id="UP001158576">
    <property type="component" value="Chromosome 1"/>
</dbReference>
<accession>A0ABN7SSZ0</accession>
<gene>
    <name evidence="1" type="ORF">OKIOD_LOCUS10469</name>
</gene>
<reference evidence="1 2" key="1">
    <citation type="submission" date="2021-04" db="EMBL/GenBank/DDBJ databases">
        <authorList>
            <person name="Bliznina A."/>
        </authorList>
    </citation>
    <scope>NUCLEOTIDE SEQUENCE [LARGE SCALE GENOMIC DNA]</scope>
</reference>
<protein>
    <submittedName>
        <fullName evidence="1">Oidioi.mRNA.OKI2018_I69.chr1.g1704.t1.cds</fullName>
    </submittedName>
</protein>
<sequence>MRIQFEHLKPYTNVCQPKSSAEKPAHFFVGDEDWDAEKFPGAQDNMSPNLFNAEGQILAQEEMQVVMSGDSDIPVSDCHLKLIPKKDEKIFVASTNLTTDMTSCGHEYLAINDNKKCGGMNMTDPNFSMTNFENVELGDAGEVVFFHLKNDNPVDGYFMFILTTQ</sequence>
<keyword evidence="2" id="KW-1185">Reference proteome</keyword>
<dbReference type="EMBL" id="OU015566">
    <property type="protein sequence ID" value="CAG5104955.1"/>
    <property type="molecule type" value="Genomic_DNA"/>
</dbReference>
<organism evidence="1 2">
    <name type="scientific">Oikopleura dioica</name>
    <name type="common">Tunicate</name>
    <dbReference type="NCBI Taxonomy" id="34765"/>
    <lineage>
        <taxon>Eukaryota</taxon>
        <taxon>Metazoa</taxon>
        <taxon>Chordata</taxon>
        <taxon>Tunicata</taxon>
        <taxon>Appendicularia</taxon>
        <taxon>Copelata</taxon>
        <taxon>Oikopleuridae</taxon>
        <taxon>Oikopleura</taxon>
    </lineage>
</organism>
<proteinExistence type="predicted"/>
<name>A0ABN7SSZ0_OIKDI</name>